<dbReference type="PROSITE" id="PS51257">
    <property type="entry name" value="PROKAR_LIPOPROTEIN"/>
    <property type="match status" value="1"/>
</dbReference>
<dbReference type="OrthoDB" id="170488at2157"/>
<dbReference type="EMBL" id="CP040330">
    <property type="protein sequence ID" value="QCS44103.1"/>
    <property type="molecule type" value="Genomic_DNA"/>
</dbReference>
<dbReference type="AlphaFoldDB" id="A0A4P8WNT0"/>
<dbReference type="GeneID" id="40267168"/>
<evidence type="ECO:0000313" key="3">
    <source>
        <dbReference type="Proteomes" id="UP000302218"/>
    </source>
</evidence>
<gene>
    <name evidence="2" type="ORF">FEJ81_17800</name>
</gene>
<reference evidence="3" key="1">
    <citation type="submission" date="2019-05" db="EMBL/GenBank/DDBJ databases">
        <title>Genome sequence and methylation pattern of the halophilic Archaeon Natrinema versiforme BOL5-4.</title>
        <authorList>
            <person name="DasSarma P."/>
            <person name="Anton B.P."/>
            <person name="DasSarma S.L."/>
            <person name="Martinez F.L."/>
            <person name="Guzman D."/>
            <person name="Roberts R.J."/>
            <person name="DasSarma S."/>
        </authorList>
    </citation>
    <scope>NUCLEOTIDE SEQUENCE [LARGE SCALE GENOMIC DNA]</scope>
    <source>
        <strain evidence="3">BOL5-4</strain>
    </source>
</reference>
<protein>
    <submittedName>
        <fullName evidence="2">Uncharacterized protein</fullName>
    </submittedName>
</protein>
<feature type="compositionally biased region" description="Acidic residues" evidence="1">
    <location>
        <begin position="69"/>
        <end position="83"/>
    </location>
</feature>
<evidence type="ECO:0000313" key="2">
    <source>
        <dbReference type="EMBL" id="QCS44103.1"/>
    </source>
</evidence>
<sequence>MNRRQYLARTGAAGASTGLLAGLAGCLDDLGGSSETNDADSGDTGSRTGERALDRAAGRLNEAAQPLDELGDLEDPETVEFDPEEPRTGIADARDHLETAESELGDDRQADIDTLRAYADAIEGLVAVTATVTDEGISADIEEVTAAIEDEGDIEGASETVGERHTEIADAHERWDEANATIQGLDGDRLNDLAGIDIADLEAGAATLGDVVTSLETLAAAYDATLDPDEGYGALEQGRDDFENGAYEDAQAAFETADSTFSTAHQQLEDGTANAPDGLAGHFDTAECQTRHLRDAASAFAEAAGAAAEGDAVTAKRRKDDGETALDNVGNCTS</sequence>
<name>A0A4P8WNT0_9EURY</name>
<feature type="compositionally biased region" description="Basic and acidic residues" evidence="1">
    <location>
        <begin position="48"/>
        <end position="57"/>
    </location>
</feature>
<organism evidence="2 3">
    <name type="scientific">Natrinema versiforme</name>
    <dbReference type="NCBI Taxonomy" id="88724"/>
    <lineage>
        <taxon>Archaea</taxon>
        <taxon>Methanobacteriati</taxon>
        <taxon>Methanobacteriota</taxon>
        <taxon>Stenosarchaea group</taxon>
        <taxon>Halobacteria</taxon>
        <taxon>Halobacteriales</taxon>
        <taxon>Natrialbaceae</taxon>
        <taxon>Natrinema</taxon>
    </lineage>
</organism>
<proteinExistence type="predicted"/>
<feature type="region of interest" description="Disordered" evidence="1">
    <location>
        <begin position="26"/>
        <end position="92"/>
    </location>
</feature>
<accession>A0A4P8WNT0</accession>
<evidence type="ECO:0000256" key="1">
    <source>
        <dbReference type="SAM" id="MobiDB-lite"/>
    </source>
</evidence>
<dbReference type="Proteomes" id="UP000302218">
    <property type="component" value="Chromosome"/>
</dbReference>
<dbReference type="RefSeq" id="WP_138246551.1">
    <property type="nucleotide sequence ID" value="NZ_CP040330.1"/>
</dbReference>
<dbReference type="KEGG" id="nvr:FEJ81_17800"/>
<feature type="region of interest" description="Disordered" evidence="1">
    <location>
        <begin position="308"/>
        <end position="334"/>
    </location>
</feature>